<feature type="domain" description="N-acetyltransferase" evidence="1">
    <location>
        <begin position="19"/>
        <end position="168"/>
    </location>
</feature>
<dbReference type="InterPro" id="IPR016181">
    <property type="entry name" value="Acyl_CoA_acyltransferase"/>
</dbReference>
<reference evidence="2 3" key="1">
    <citation type="submission" date="2019-12" db="EMBL/GenBank/DDBJ databases">
        <authorList>
            <person name="Floudas D."/>
            <person name="Bentzer J."/>
            <person name="Ahren D."/>
            <person name="Johansson T."/>
            <person name="Persson P."/>
            <person name="Tunlid A."/>
        </authorList>
    </citation>
    <scope>NUCLEOTIDE SEQUENCE [LARGE SCALE GENOMIC DNA]</scope>
    <source>
        <strain evidence="2 3">CBS 102.39</strain>
    </source>
</reference>
<comment type="caution">
    <text evidence="2">The sequence shown here is derived from an EMBL/GenBank/DDBJ whole genome shotgun (WGS) entry which is preliminary data.</text>
</comment>
<evidence type="ECO:0000313" key="2">
    <source>
        <dbReference type="EMBL" id="KAF4618676.1"/>
    </source>
</evidence>
<dbReference type="InterPro" id="IPR051531">
    <property type="entry name" value="N-acetyltransferase"/>
</dbReference>
<keyword evidence="3" id="KW-1185">Reference proteome</keyword>
<dbReference type="PANTHER" id="PTHR43792">
    <property type="entry name" value="GNAT FAMILY, PUTATIVE (AFU_ORTHOLOGUE AFUA_3G00765)-RELATED-RELATED"/>
    <property type="match status" value="1"/>
</dbReference>
<accession>A0A8H4QWV9</accession>
<evidence type="ECO:0000313" key="3">
    <source>
        <dbReference type="Proteomes" id="UP000521872"/>
    </source>
</evidence>
<dbReference type="Proteomes" id="UP000521872">
    <property type="component" value="Unassembled WGS sequence"/>
</dbReference>
<dbReference type="GO" id="GO:0016747">
    <property type="term" value="F:acyltransferase activity, transferring groups other than amino-acyl groups"/>
    <property type="evidence" value="ECO:0007669"/>
    <property type="project" value="InterPro"/>
</dbReference>
<dbReference type="PANTHER" id="PTHR43792:SF1">
    <property type="entry name" value="N-ACETYLTRANSFERASE DOMAIN-CONTAINING PROTEIN"/>
    <property type="match status" value="1"/>
</dbReference>
<gene>
    <name evidence="2" type="ORF">D9613_009853</name>
</gene>
<proteinExistence type="predicted"/>
<dbReference type="InterPro" id="IPR000182">
    <property type="entry name" value="GNAT_dom"/>
</dbReference>
<protein>
    <recommendedName>
        <fullName evidence="1">N-acetyltransferase domain-containing protein</fullName>
    </recommendedName>
</protein>
<name>A0A8H4QWV9_9AGAR</name>
<sequence length="216" mass="24560">MATKEPRYIKIRSRSPKSRILLRTPLLTDVPAFTARANDPECVKYLPHLLNPKNPITNESNTKNCRQWRAESGIVGYFLVVVLLPEDGTKANQVDATIGDTGIIPINWEEKSGECGMMLNSGPLIRGKGYAIEAIDMQFAFGYDHLGLEKIYFGTDADNIPMQNLLEKKLGIPGRFREKEGDWEYVTTKSWWEERKRLAGEDRVEVEVEEMGPEEQ</sequence>
<dbReference type="Gene3D" id="3.40.630.30">
    <property type="match status" value="1"/>
</dbReference>
<dbReference type="SUPFAM" id="SSF55729">
    <property type="entry name" value="Acyl-CoA N-acyltransferases (Nat)"/>
    <property type="match status" value="1"/>
</dbReference>
<dbReference type="AlphaFoldDB" id="A0A8H4QWV9"/>
<dbReference type="Pfam" id="PF13302">
    <property type="entry name" value="Acetyltransf_3"/>
    <property type="match status" value="1"/>
</dbReference>
<organism evidence="2 3">
    <name type="scientific">Agrocybe pediades</name>
    <dbReference type="NCBI Taxonomy" id="84607"/>
    <lineage>
        <taxon>Eukaryota</taxon>
        <taxon>Fungi</taxon>
        <taxon>Dikarya</taxon>
        <taxon>Basidiomycota</taxon>
        <taxon>Agaricomycotina</taxon>
        <taxon>Agaricomycetes</taxon>
        <taxon>Agaricomycetidae</taxon>
        <taxon>Agaricales</taxon>
        <taxon>Agaricineae</taxon>
        <taxon>Strophariaceae</taxon>
        <taxon>Agrocybe</taxon>
    </lineage>
</organism>
<dbReference type="EMBL" id="JAACJL010000017">
    <property type="protein sequence ID" value="KAF4618676.1"/>
    <property type="molecule type" value="Genomic_DNA"/>
</dbReference>
<evidence type="ECO:0000259" key="1">
    <source>
        <dbReference type="Pfam" id="PF13302"/>
    </source>
</evidence>